<evidence type="ECO:0000256" key="2">
    <source>
        <dbReference type="SAM" id="SignalP"/>
    </source>
</evidence>
<keyword evidence="5" id="KW-1185">Reference proteome</keyword>
<feature type="domain" description="Histone deacetylase" evidence="3">
    <location>
        <begin position="10"/>
        <end position="37"/>
    </location>
</feature>
<dbReference type="OrthoDB" id="424012at2759"/>
<sequence length="78" mass="8419">MLTHLAPWVFCFFNSVAIAAKQLQQKLSASKILIVDWGLQKVGGPLPCCSGTDTGNTPGPRSAPGDTVRQSQNKHRLE</sequence>
<feature type="chain" id="PRO_5040317839" description="Histone deacetylase domain-containing protein" evidence="2">
    <location>
        <begin position="20"/>
        <end position="78"/>
    </location>
</feature>
<dbReference type="Proteomes" id="UP001152622">
    <property type="component" value="Chromosome 3"/>
</dbReference>
<proteinExistence type="predicted"/>
<dbReference type="EMBL" id="JAINUF010000003">
    <property type="protein sequence ID" value="KAJ8370093.1"/>
    <property type="molecule type" value="Genomic_DNA"/>
</dbReference>
<dbReference type="AlphaFoldDB" id="A0A9Q1FZE3"/>
<evidence type="ECO:0000256" key="1">
    <source>
        <dbReference type="SAM" id="MobiDB-lite"/>
    </source>
</evidence>
<dbReference type="SUPFAM" id="SSF52768">
    <property type="entry name" value="Arginase/deacetylase"/>
    <property type="match status" value="1"/>
</dbReference>
<accession>A0A9Q1FZE3</accession>
<dbReference type="Gene3D" id="3.40.800.20">
    <property type="entry name" value="Histone deacetylase domain"/>
    <property type="match status" value="1"/>
</dbReference>
<evidence type="ECO:0000313" key="4">
    <source>
        <dbReference type="EMBL" id="KAJ8370093.1"/>
    </source>
</evidence>
<dbReference type="InterPro" id="IPR023801">
    <property type="entry name" value="His_deacetylse_dom"/>
</dbReference>
<evidence type="ECO:0000313" key="5">
    <source>
        <dbReference type="Proteomes" id="UP001152622"/>
    </source>
</evidence>
<feature type="region of interest" description="Disordered" evidence="1">
    <location>
        <begin position="49"/>
        <end position="78"/>
    </location>
</feature>
<gene>
    <name evidence="4" type="ORF">SKAU_G00101210</name>
</gene>
<name>A0A9Q1FZE3_SYNKA</name>
<dbReference type="InterPro" id="IPR037138">
    <property type="entry name" value="His_deacetylse_dom_sf"/>
</dbReference>
<feature type="signal peptide" evidence="2">
    <location>
        <begin position="1"/>
        <end position="19"/>
    </location>
</feature>
<evidence type="ECO:0000259" key="3">
    <source>
        <dbReference type="Pfam" id="PF00850"/>
    </source>
</evidence>
<dbReference type="InterPro" id="IPR023696">
    <property type="entry name" value="Ureohydrolase_dom_sf"/>
</dbReference>
<protein>
    <recommendedName>
        <fullName evidence="3">Histone deacetylase domain-containing protein</fullName>
    </recommendedName>
</protein>
<organism evidence="4 5">
    <name type="scientific">Synaphobranchus kaupii</name>
    <name type="common">Kaup's arrowtooth eel</name>
    <dbReference type="NCBI Taxonomy" id="118154"/>
    <lineage>
        <taxon>Eukaryota</taxon>
        <taxon>Metazoa</taxon>
        <taxon>Chordata</taxon>
        <taxon>Craniata</taxon>
        <taxon>Vertebrata</taxon>
        <taxon>Euteleostomi</taxon>
        <taxon>Actinopterygii</taxon>
        <taxon>Neopterygii</taxon>
        <taxon>Teleostei</taxon>
        <taxon>Anguilliformes</taxon>
        <taxon>Synaphobranchidae</taxon>
        <taxon>Synaphobranchus</taxon>
    </lineage>
</organism>
<keyword evidence="2" id="KW-0732">Signal</keyword>
<dbReference type="Pfam" id="PF00850">
    <property type="entry name" value="Hist_deacetyl"/>
    <property type="match status" value="1"/>
</dbReference>
<comment type="caution">
    <text evidence="4">The sequence shown here is derived from an EMBL/GenBank/DDBJ whole genome shotgun (WGS) entry which is preliminary data.</text>
</comment>
<reference evidence="4" key="1">
    <citation type="journal article" date="2023" name="Science">
        <title>Genome structures resolve the early diversification of teleost fishes.</title>
        <authorList>
            <person name="Parey E."/>
            <person name="Louis A."/>
            <person name="Montfort J."/>
            <person name="Bouchez O."/>
            <person name="Roques C."/>
            <person name="Iampietro C."/>
            <person name="Lluch J."/>
            <person name="Castinel A."/>
            <person name="Donnadieu C."/>
            <person name="Desvignes T."/>
            <person name="Floi Bucao C."/>
            <person name="Jouanno E."/>
            <person name="Wen M."/>
            <person name="Mejri S."/>
            <person name="Dirks R."/>
            <person name="Jansen H."/>
            <person name="Henkel C."/>
            <person name="Chen W.J."/>
            <person name="Zahm M."/>
            <person name="Cabau C."/>
            <person name="Klopp C."/>
            <person name="Thompson A.W."/>
            <person name="Robinson-Rechavi M."/>
            <person name="Braasch I."/>
            <person name="Lecointre G."/>
            <person name="Bobe J."/>
            <person name="Postlethwait J.H."/>
            <person name="Berthelot C."/>
            <person name="Roest Crollius H."/>
            <person name="Guiguen Y."/>
        </authorList>
    </citation>
    <scope>NUCLEOTIDE SEQUENCE</scope>
    <source>
        <strain evidence="4">WJC10195</strain>
    </source>
</reference>